<protein>
    <submittedName>
        <fullName evidence="2">DUF4267 domain-containing protein</fullName>
    </submittedName>
</protein>
<dbReference type="EMBL" id="JAPZVP010000005">
    <property type="protein sequence ID" value="MDA1359659.1"/>
    <property type="molecule type" value="Genomic_DNA"/>
</dbReference>
<keyword evidence="1" id="KW-0812">Transmembrane</keyword>
<feature type="transmembrane region" description="Helical" evidence="1">
    <location>
        <begin position="102"/>
        <end position="121"/>
    </location>
</feature>
<accession>A0A9X3PBR5</accession>
<evidence type="ECO:0000256" key="1">
    <source>
        <dbReference type="SAM" id="Phobius"/>
    </source>
</evidence>
<organism evidence="2 3">
    <name type="scientific">Glycomyces luteolus</name>
    <dbReference type="NCBI Taxonomy" id="2670330"/>
    <lineage>
        <taxon>Bacteria</taxon>
        <taxon>Bacillati</taxon>
        <taxon>Actinomycetota</taxon>
        <taxon>Actinomycetes</taxon>
        <taxon>Glycomycetales</taxon>
        <taxon>Glycomycetaceae</taxon>
        <taxon>Glycomyces</taxon>
    </lineage>
</organism>
<dbReference type="Pfam" id="PF14087">
    <property type="entry name" value="DUF4267"/>
    <property type="match status" value="1"/>
</dbReference>
<dbReference type="Proteomes" id="UP001146067">
    <property type="component" value="Unassembled WGS sequence"/>
</dbReference>
<comment type="caution">
    <text evidence="2">The sequence shown here is derived from an EMBL/GenBank/DDBJ whole genome shotgun (WGS) entry which is preliminary data.</text>
</comment>
<dbReference type="AlphaFoldDB" id="A0A9X3PBR5"/>
<evidence type="ECO:0000313" key="3">
    <source>
        <dbReference type="Proteomes" id="UP001146067"/>
    </source>
</evidence>
<feature type="transmembrane region" description="Helical" evidence="1">
    <location>
        <begin position="75"/>
        <end position="96"/>
    </location>
</feature>
<evidence type="ECO:0000313" key="2">
    <source>
        <dbReference type="EMBL" id="MDA1359659.1"/>
    </source>
</evidence>
<reference evidence="2" key="1">
    <citation type="submission" date="2022-12" db="EMBL/GenBank/DDBJ databases">
        <title>Gycomyces niveus sp.nov.,a novel actinomycete isolated from soil in Shouguan.</title>
        <authorList>
            <person name="Yang X."/>
        </authorList>
    </citation>
    <scope>NUCLEOTIDE SEQUENCE</scope>
    <source>
        <strain evidence="2">NEAU-A15</strain>
    </source>
</reference>
<dbReference type="InterPro" id="IPR025363">
    <property type="entry name" value="DUF4267"/>
</dbReference>
<keyword evidence="3" id="KW-1185">Reference proteome</keyword>
<keyword evidence="1" id="KW-0472">Membrane</keyword>
<name>A0A9X3PBR5_9ACTN</name>
<keyword evidence="1" id="KW-1133">Transmembrane helix</keyword>
<proteinExistence type="predicted"/>
<sequence length="132" mass="13732">MARRIIANVLTFIVALGIMYVGVSYLFAPAFTAPSFGFSVWPTGAEADILSVKGMRDIVSGVIPLVLLALGQRRALGWVLLCEALIPLADGTLILVHGGSAAAAFGIHYATTVLVVAAGVLQLQVARRSSPA</sequence>
<dbReference type="RefSeq" id="WP_270109513.1">
    <property type="nucleotide sequence ID" value="NZ_JAPZVP010000005.1"/>
</dbReference>
<gene>
    <name evidence="2" type="ORF">O1R50_08495</name>
</gene>
<feature type="transmembrane region" description="Helical" evidence="1">
    <location>
        <begin position="7"/>
        <end position="28"/>
    </location>
</feature>